<keyword evidence="2" id="KW-1185">Reference proteome</keyword>
<proteinExistence type="predicted"/>
<accession>A0A1M5LRC4</accession>
<protein>
    <submittedName>
        <fullName evidence="1">Uncharacterized protein</fullName>
    </submittedName>
</protein>
<dbReference type="AlphaFoldDB" id="A0A1M5LRC4"/>
<reference evidence="2" key="1">
    <citation type="submission" date="2016-11" db="EMBL/GenBank/DDBJ databases">
        <authorList>
            <person name="Varghese N."/>
            <person name="Submissions S."/>
        </authorList>
    </citation>
    <scope>NUCLEOTIDE SEQUENCE [LARGE SCALE GENOMIC DNA]</scope>
    <source>
        <strain evidence="2">DSM 22638</strain>
    </source>
</reference>
<evidence type="ECO:0000313" key="2">
    <source>
        <dbReference type="Proteomes" id="UP000184532"/>
    </source>
</evidence>
<dbReference type="STRING" id="570519.SAMN04488116_2052"/>
<sequence length="118" mass="13908">MVFKFKNGLEVLQTAQKENLYTQLLAQLKKDFSRANVRIAIDLDMDPKTLNALVQEKLYVLILEKFQEYLNLLYIVDISEREIKKLAVLDAVDASSQVGFLILKREWQKVWFKHKYNS</sequence>
<organism evidence="1 2">
    <name type="scientific">Flagellimonas flava</name>
    <dbReference type="NCBI Taxonomy" id="570519"/>
    <lineage>
        <taxon>Bacteria</taxon>
        <taxon>Pseudomonadati</taxon>
        <taxon>Bacteroidota</taxon>
        <taxon>Flavobacteriia</taxon>
        <taxon>Flavobacteriales</taxon>
        <taxon>Flavobacteriaceae</taxon>
        <taxon>Flagellimonas</taxon>
    </lineage>
</organism>
<evidence type="ECO:0000313" key="1">
    <source>
        <dbReference type="EMBL" id="SHG67674.1"/>
    </source>
</evidence>
<name>A0A1M5LRC4_9FLAO</name>
<dbReference type="OrthoDB" id="1120195at2"/>
<dbReference type="Proteomes" id="UP000184532">
    <property type="component" value="Unassembled WGS sequence"/>
</dbReference>
<dbReference type="RefSeq" id="WP_073179146.1">
    <property type="nucleotide sequence ID" value="NZ_FQWL01000003.1"/>
</dbReference>
<gene>
    <name evidence="1" type="ORF">SAMN04488116_2052</name>
</gene>
<dbReference type="EMBL" id="FQWL01000003">
    <property type="protein sequence ID" value="SHG67674.1"/>
    <property type="molecule type" value="Genomic_DNA"/>
</dbReference>